<keyword evidence="3" id="KW-1185">Reference proteome</keyword>
<evidence type="ECO:0000313" key="2">
    <source>
        <dbReference type="EMBL" id="CAG8613577.1"/>
    </source>
</evidence>
<accession>A0ABN7UL45</accession>
<dbReference type="EMBL" id="CAJVQB010003630">
    <property type="protein sequence ID" value="CAG8613577.1"/>
    <property type="molecule type" value="Genomic_DNA"/>
</dbReference>
<feature type="non-terminal residue" evidence="2">
    <location>
        <position position="1"/>
    </location>
</feature>
<comment type="caution">
    <text evidence="2">The sequence shown here is derived from an EMBL/GenBank/DDBJ whole genome shotgun (WGS) entry which is preliminary data.</text>
</comment>
<evidence type="ECO:0000313" key="3">
    <source>
        <dbReference type="Proteomes" id="UP000789901"/>
    </source>
</evidence>
<sequence length="117" mass="13792">VVIDEVQNSSPKISSRHGTFHMGEEVEVFYTTVKNPSFNNFDNDLSDWIQEADSGGWFDKEEELQIDAEWLRESQKTELEERARPQQDITDRQYHKKEATRSVSKELLPRVKKNTYE</sequence>
<dbReference type="Proteomes" id="UP000789901">
    <property type="component" value="Unassembled WGS sequence"/>
</dbReference>
<feature type="region of interest" description="Disordered" evidence="1">
    <location>
        <begin position="76"/>
        <end position="117"/>
    </location>
</feature>
<gene>
    <name evidence="2" type="ORF">GMARGA_LOCUS7480</name>
</gene>
<organism evidence="2 3">
    <name type="scientific">Gigaspora margarita</name>
    <dbReference type="NCBI Taxonomy" id="4874"/>
    <lineage>
        <taxon>Eukaryota</taxon>
        <taxon>Fungi</taxon>
        <taxon>Fungi incertae sedis</taxon>
        <taxon>Mucoromycota</taxon>
        <taxon>Glomeromycotina</taxon>
        <taxon>Glomeromycetes</taxon>
        <taxon>Diversisporales</taxon>
        <taxon>Gigasporaceae</taxon>
        <taxon>Gigaspora</taxon>
    </lineage>
</organism>
<proteinExistence type="predicted"/>
<reference evidence="2 3" key="1">
    <citation type="submission" date="2021-06" db="EMBL/GenBank/DDBJ databases">
        <authorList>
            <person name="Kallberg Y."/>
            <person name="Tangrot J."/>
            <person name="Rosling A."/>
        </authorList>
    </citation>
    <scope>NUCLEOTIDE SEQUENCE [LARGE SCALE GENOMIC DNA]</scope>
    <source>
        <strain evidence="2 3">120-4 pot B 10/14</strain>
    </source>
</reference>
<name>A0ABN7UL45_GIGMA</name>
<evidence type="ECO:0000256" key="1">
    <source>
        <dbReference type="SAM" id="MobiDB-lite"/>
    </source>
</evidence>
<protein>
    <submittedName>
        <fullName evidence="2">23313_t:CDS:1</fullName>
    </submittedName>
</protein>